<dbReference type="InterPro" id="IPR023393">
    <property type="entry name" value="START-like_dom_sf"/>
</dbReference>
<sequence>MSDSASIDQHQDSIHIAADPGDVYDVVSDVTRTGEWSPVCKECWWVDGDGPARGARFGGRQEVPGRTWETESVVTEADPGNVFAWQVGGRYVEWSYRMQAVQGGTRLTETWSLNDATKQMFAEKYADRADEVLDARRQEALTGIPETLARIKDIVEREV</sequence>
<reference evidence="1" key="2">
    <citation type="submission" date="2020-09" db="EMBL/GenBank/DDBJ databases">
        <authorList>
            <person name="Sun Q."/>
            <person name="Zhou Y."/>
        </authorList>
    </citation>
    <scope>NUCLEOTIDE SEQUENCE</scope>
    <source>
        <strain evidence="1">CGMCC 1.16067</strain>
    </source>
</reference>
<gene>
    <name evidence="1" type="ORF">GCM10011519_08930</name>
</gene>
<accession>A0A917BCU9</accession>
<dbReference type="RefSeq" id="WP_188778593.1">
    <property type="nucleotide sequence ID" value="NZ_BMKQ01000001.1"/>
</dbReference>
<keyword evidence="2" id="KW-1185">Reference proteome</keyword>
<comment type="caution">
    <text evidence="1">The sequence shown here is derived from an EMBL/GenBank/DDBJ whole genome shotgun (WGS) entry which is preliminary data.</text>
</comment>
<dbReference type="Gene3D" id="3.30.530.20">
    <property type="match status" value="1"/>
</dbReference>
<name>A0A917BCU9_9ACTN</name>
<protein>
    <submittedName>
        <fullName evidence="1">Polyketide cyclase</fullName>
    </submittedName>
</protein>
<dbReference type="EMBL" id="BMKQ01000001">
    <property type="protein sequence ID" value="GGF37566.1"/>
    <property type="molecule type" value="Genomic_DNA"/>
</dbReference>
<dbReference type="Pfam" id="PF10604">
    <property type="entry name" value="Polyketide_cyc2"/>
    <property type="match status" value="1"/>
</dbReference>
<dbReference type="CDD" id="cd07812">
    <property type="entry name" value="SRPBCC"/>
    <property type="match status" value="1"/>
</dbReference>
<dbReference type="Proteomes" id="UP000649179">
    <property type="component" value="Unassembled WGS sequence"/>
</dbReference>
<evidence type="ECO:0000313" key="1">
    <source>
        <dbReference type="EMBL" id="GGF37566.1"/>
    </source>
</evidence>
<dbReference type="SUPFAM" id="SSF55961">
    <property type="entry name" value="Bet v1-like"/>
    <property type="match status" value="1"/>
</dbReference>
<dbReference type="AlphaFoldDB" id="A0A917BCU9"/>
<evidence type="ECO:0000313" key="2">
    <source>
        <dbReference type="Proteomes" id="UP000649179"/>
    </source>
</evidence>
<dbReference type="InterPro" id="IPR019587">
    <property type="entry name" value="Polyketide_cyclase/dehydratase"/>
</dbReference>
<organism evidence="1 2">
    <name type="scientific">Marmoricola endophyticus</name>
    <dbReference type="NCBI Taxonomy" id="2040280"/>
    <lineage>
        <taxon>Bacteria</taxon>
        <taxon>Bacillati</taxon>
        <taxon>Actinomycetota</taxon>
        <taxon>Actinomycetes</taxon>
        <taxon>Propionibacteriales</taxon>
        <taxon>Nocardioidaceae</taxon>
        <taxon>Marmoricola</taxon>
    </lineage>
</organism>
<reference evidence="1" key="1">
    <citation type="journal article" date="2014" name="Int. J. Syst. Evol. Microbiol.">
        <title>Complete genome sequence of Corynebacterium casei LMG S-19264T (=DSM 44701T), isolated from a smear-ripened cheese.</title>
        <authorList>
            <consortium name="US DOE Joint Genome Institute (JGI-PGF)"/>
            <person name="Walter F."/>
            <person name="Albersmeier A."/>
            <person name="Kalinowski J."/>
            <person name="Ruckert C."/>
        </authorList>
    </citation>
    <scope>NUCLEOTIDE SEQUENCE</scope>
    <source>
        <strain evidence="1">CGMCC 1.16067</strain>
    </source>
</reference>
<proteinExistence type="predicted"/>